<gene>
    <name evidence="2" type="ORF">ADH66_18240</name>
    <name evidence="3" type="ORF">I5Q82_08655</name>
</gene>
<reference evidence="4" key="2">
    <citation type="submission" date="2017-05" db="EMBL/GenBank/DDBJ databases">
        <title>Improved OligoMM genomes.</title>
        <authorList>
            <person name="Garzetti D."/>
        </authorList>
    </citation>
    <scope>NUCLEOTIDE SEQUENCE [LARGE SCALE GENOMIC DNA]</scope>
    <source>
        <strain evidence="4">KB18</strain>
    </source>
</reference>
<accession>A0A1Z2XVE1</accession>
<reference evidence="3 5" key="3">
    <citation type="submission" date="2020-11" db="EMBL/GenBank/DDBJ databases">
        <title>Closed and high quality bacterial genomes of the OMM12 community.</title>
        <authorList>
            <person name="Marbouty M."/>
            <person name="Lamy-Besnier Q."/>
            <person name="Debarbieux L."/>
            <person name="Koszul R."/>
        </authorList>
    </citation>
    <scope>NUCLEOTIDE SEQUENCE [LARGE SCALE GENOMIC DNA]</scope>
    <source>
        <strain evidence="3 5">KB18</strain>
    </source>
</reference>
<proteinExistence type="inferred from homology"/>
<dbReference type="GO" id="GO:0003796">
    <property type="term" value="F:lysozyme activity"/>
    <property type="evidence" value="ECO:0007669"/>
    <property type="project" value="InterPro"/>
</dbReference>
<dbReference type="Gene3D" id="3.20.20.80">
    <property type="entry name" value="Glycosidases"/>
    <property type="match status" value="1"/>
</dbReference>
<dbReference type="Proteomes" id="UP000596035">
    <property type="component" value="Chromosome"/>
</dbReference>
<evidence type="ECO:0000256" key="1">
    <source>
        <dbReference type="ARBA" id="ARBA00010646"/>
    </source>
</evidence>
<keyword evidence="4" id="KW-1185">Reference proteome</keyword>
<dbReference type="EMBL" id="CP021422">
    <property type="protein sequence ID" value="ASB42416.1"/>
    <property type="molecule type" value="Genomic_DNA"/>
</dbReference>
<name>A0A1Z2XVE1_9FIRM</name>
<evidence type="ECO:0000313" key="5">
    <source>
        <dbReference type="Proteomes" id="UP000596035"/>
    </source>
</evidence>
<dbReference type="Proteomes" id="UP000196710">
    <property type="component" value="Chromosome"/>
</dbReference>
<protein>
    <recommendedName>
        <fullName evidence="6">Glycoside hydrolase</fullName>
    </recommendedName>
</protein>
<evidence type="ECO:0008006" key="6">
    <source>
        <dbReference type="Google" id="ProtNLM"/>
    </source>
</evidence>
<dbReference type="PANTHER" id="PTHR34135">
    <property type="entry name" value="LYSOZYME"/>
    <property type="match status" value="1"/>
</dbReference>
<dbReference type="SUPFAM" id="SSF51445">
    <property type="entry name" value="(Trans)glycosidases"/>
    <property type="match status" value="1"/>
</dbReference>
<dbReference type="GO" id="GO:0016998">
    <property type="term" value="P:cell wall macromolecule catabolic process"/>
    <property type="evidence" value="ECO:0007669"/>
    <property type="project" value="InterPro"/>
</dbReference>
<dbReference type="KEGG" id="amur:ADH66_18240"/>
<organism evidence="3 5">
    <name type="scientific">Acutalibacter muris</name>
    <dbReference type="NCBI Taxonomy" id="1796620"/>
    <lineage>
        <taxon>Bacteria</taxon>
        <taxon>Bacillati</taxon>
        <taxon>Bacillota</taxon>
        <taxon>Clostridia</taxon>
        <taxon>Eubacteriales</taxon>
        <taxon>Acutalibacteraceae</taxon>
        <taxon>Acutalibacter</taxon>
    </lineage>
</organism>
<dbReference type="RefSeq" id="WP_066537877.1">
    <property type="nucleotide sequence ID" value="NZ_CP021422.1"/>
</dbReference>
<dbReference type="EMBL" id="CP065321">
    <property type="protein sequence ID" value="QQR31703.1"/>
    <property type="molecule type" value="Genomic_DNA"/>
</dbReference>
<dbReference type="PANTHER" id="PTHR34135:SF2">
    <property type="entry name" value="LYSOZYME"/>
    <property type="match status" value="1"/>
</dbReference>
<dbReference type="Pfam" id="PF01183">
    <property type="entry name" value="Glyco_hydro_25"/>
    <property type="match status" value="1"/>
</dbReference>
<comment type="similarity">
    <text evidence="1">Belongs to the glycosyl hydrolase 25 family.</text>
</comment>
<dbReference type="GO" id="GO:0016052">
    <property type="term" value="P:carbohydrate catabolic process"/>
    <property type="evidence" value="ECO:0007669"/>
    <property type="project" value="TreeGrafter"/>
</dbReference>
<dbReference type="InterPro" id="IPR002053">
    <property type="entry name" value="Glyco_hydro_25"/>
</dbReference>
<dbReference type="InterPro" id="IPR017853">
    <property type="entry name" value="GH"/>
</dbReference>
<evidence type="ECO:0000313" key="4">
    <source>
        <dbReference type="Proteomes" id="UP000196710"/>
    </source>
</evidence>
<reference evidence="2" key="1">
    <citation type="journal article" date="2017" name="Genome Announc.">
        <title>High-Quality Whole-Genome Sequences of the Oligo-Mouse-Microbiota Bacterial Community.</title>
        <authorList>
            <person name="Garzetti D."/>
            <person name="Brugiroux S."/>
            <person name="Bunk B."/>
            <person name="Pukall R."/>
            <person name="McCoy K.D."/>
            <person name="Macpherson A.J."/>
            <person name="Stecher B."/>
        </authorList>
    </citation>
    <scope>NUCLEOTIDE SEQUENCE</scope>
    <source>
        <strain evidence="2">KB18</strain>
    </source>
</reference>
<dbReference type="AlphaFoldDB" id="A0A1Z2XVE1"/>
<evidence type="ECO:0000313" key="3">
    <source>
        <dbReference type="EMBL" id="QQR31703.1"/>
    </source>
</evidence>
<dbReference type="PROSITE" id="PS51904">
    <property type="entry name" value="GLYCOSYL_HYDROL_F25_2"/>
    <property type="match status" value="1"/>
</dbReference>
<dbReference type="GO" id="GO:0009253">
    <property type="term" value="P:peptidoglycan catabolic process"/>
    <property type="evidence" value="ECO:0007669"/>
    <property type="project" value="InterPro"/>
</dbReference>
<sequence length="297" mass="33265">MNAKRPLFVTVTVLLVAVIVAISALTLAQEPRTSSVKLIARNGSTAEVDDLWEGKMSIPYYENVGLSNYGPDDFSSENDAVTYVGSGKSYVGISVNEKKGDIDWQQVADSGNIDFVMIRVGLREKIKGRIRIDQKFEDNIKGATDAGLPVGVYFYSKAVEDAEAKEEATFVLEKIRDYTVTYPIGIFWEYDLKEDGSQDETSRTVQRNGDQVTGYIDTFCNIISVAGFTPCYFAEKGMAYNRLDLSRLSGYDLWYGEYRPSPSFFYDFKIWQYTKEGRVPGIPEPVTVSISLKSYGN</sequence>
<evidence type="ECO:0000313" key="2">
    <source>
        <dbReference type="EMBL" id="ASB42416.1"/>
    </source>
</evidence>